<keyword evidence="4" id="KW-0234">DNA repair</keyword>
<keyword evidence="9" id="KW-1185">Reference proteome</keyword>
<dbReference type="SUPFAM" id="SSF48371">
    <property type="entry name" value="ARM repeat"/>
    <property type="match status" value="1"/>
</dbReference>
<evidence type="ECO:0000256" key="3">
    <source>
        <dbReference type="ARBA" id="ARBA00023242"/>
    </source>
</evidence>
<comment type="similarity">
    <text evidence="4">Belongs to the MET18/MMS19 family.</text>
</comment>
<dbReference type="GO" id="GO:0097361">
    <property type="term" value="C:cytosolic [4Fe-4S] assembly targeting complex"/>
    <property type="evidence" value="ECO:0007669"/>
    <property type="project" value="UniProtKB-UniRule"/>
</dbReference>
<evidence type="ECO:0000256" key="1">
    <source>
        <dbReference type="ARBA" id="ARBA00004123"/>
    </source>
</evidence>
<dbReference type="Pfam" id="PF12460">
    <property type="entry name" value="MMS19_C"/>
    <property type="match status" value="1"/>
</dbReference>
<gene>
    <name evidence="8" type="ORF">CI238_01180</name>
</gene>
<accession>A0A162Q825</accession>
<dbReference type="InterPro" id="IPR016024">
    <property type="entry name" value="ARM-type_fold"/>
</dbReference>
<dbReference type="InterPro" id="IPR039920">
    <property type="entry name" value="MMS19"/>
</dbReference>
<comment type="caution">
    <text evidence="8">The sequence shown here is derived from an EMBL/GenBank/DDBJ whole genome shotgun (WGS) entry which is preliminary data.</text>
</comment>
<feature type="non-terminal residue" evidence="8">
    <location>
        <position position="1"/>
    </location>
</feature>
<dbReference type="InterPro" id="IPR024687">
    <property type="entry name" value="MMS19_C"/>
</dbReference>
<dbReference type="STRING" id="1573173.A0A162Q825"/>
<dbReference type="AlphaFoldDB" id="A0A162Q825"/>
<evidence type="ECO:0000313" key="9">
    <source>
        <dbReference type="Proteomes" id="UP000076584"/>
    </source>
</evidence>
<dbReference type="PANTHER" id="PTHR12891:SF0">
    <property type="entry name" value="MMS19 NUCLEOTIDE EXCISION REPAIR PROTEIN HOMOLOG"/>
    <property type="match status" value="1"/>
</dbReference>
<feature type="domain" description="MMS19 N-terminal" evidence="7">
    <location>
        <begin position="88"/>
        <end position="349"/>
    </location>
</feature>
<dbReference type="GO" id="GO:0006281">
    <property type="term" value="P:DNA repair"/>
    <property type="evidence" value="ECO:0007669"/>
    <property type="project" value="UniProtKB-UniRule"/>
</dbReference>
<reference evidence="8 9" key="1">
    <citation type="submission" date="2015-06" db="EMBL/GenBank/DDBJ databases">
        <title>Survival trade-offs in plant roots during colonization by closely related pathogenic and mutualistic fungi.</title>
        <authorList>
            <person name="Hacquard S."/>
            <person name="Kracher B."/>
            <person name="Hiruma K."/>
            <person name="Weinman A."/>
            <person name="Muench P."/>
            <person name="Garrido Oter R."/>
            <person name="Ver Loren van Themaat E."/>
            <person name="Dallerey J.-F."/>
            <person name="Damm U."/>
            <person name="Henrissat B."/>
            <person name="Lespinet O."/>
            <person name="Thon M."/>
            <person name="Kemen E."/>
            <person name="McHardy A.C."/>
            <person name="Schulze-Lefert P."/>
            <person name="O'Connell R.J."/>
        </authorList>
    </citation>
    <scope>NUCLEOTIDE SEQUENCE [LARGE SCALE GENOMIC DNA]</scope>
    <source>
        <strain evidence="8 9">MAFF 238704</strain>
    </source>
</reference>
<comment type="function">
    <text evidence="4">Key component of the cytosolic iron-sulfur protein assembly (CIA) complex, a multiprotein complex that mediates the incorporation of iron-sulfur cluster into apoproteins specifically involved in DNA metabolism and genomic integrity. In the CIA complex, MMS19 acts as an adapter between early-acting CIA components and a subset of cellular target iron-sulfur proteins.</text>
</comment>
<dbReference type="GO" id="GO:0051604">
    <property type="term" value="P:protein maturation"/>
    <property type="evidence" value="ECO:0007669"/>
    <property type="project" value="UniProtKB-UniRule"/>
</dbReference>
<dbReference type="Pfam" id="PF14500">
    <property type="entry name" value="MMS19_N"/>
    <property type="match status" value="1"/>
</dbReference>
<dbReference type="GO" id="GO:0016226">
    <property type="term" value="P:iron-sulfur cluster assembly"/>
    <property type="evidence" value="ECO:0007669"/>
    <property type="project" value="UniProtKB-UniRule"/>
</dbReference>
<proteinExistence type="inferred from homology"/>
<name>A0A162Q825_COLIC</name>
<dbReference type="Proteomes" id="UP000076584">
    <property type="component" value="Unassembled WGS sequence"/>
</dbReference>
<keyword evidence="3 4" id="KW-0539">Nucleus</keyword>
<feature type="region of interest" description="Disordered" evidence="5">
    <location>
        <begin position="716"/>
        <end position="741"/>
    </location>
</feature>
<feature type="domain" description="MMS19 C-terminal" evidence="6">
    <location>
        <begin position="790"/>
        <end position="1174"/>
    </location>
</feature>
<evidence type="ECO:0000256" key="5">
    <source>
        <dbReference type="SAM" id="MobiDB-lite"/>
    </source>
</evidence>
<dbReference type="InterPro" id="IPR029240">
    <property type="entry name" value="MMS19_N"/>
</dbReference>
<keyword evidence="2" id="KW-0677">Repeat</keyword>
<dbReference type="GO" id="GO:0005634">
    <property type="term" value="C:nucleus"/>
    <property type="evidence" value="ECO:0007669"/>
    <property type="project" value="UniProtKB-SubCell"/>
</dbReference>
<evidence type="ECO:0000256" key="4">
    <source>
        <dbReference type="RuleBase" id="RU367072"/>
    </source>
</evidence>
<sequence>LPFVQHDTLGFEKISFAIMADFRKLALEFVLSDDSGRQAAITQEAASAIQSAPRPSNPVARWVESIRPWMPSANDDQMEDGEDGEASGDVIARSKALSFLAGTLDHLDPEFLKPDQVNLLVAFFGSMFKVDHKAGILPAAKALQRTASMKTFQPQKGNDIIQSVCSLNDDFKAQVADTRAAVYELLDHLITNPDVVNDLQYQHGTTAGFITDLLQLCRNERDPRCLMTWFKILKVFLSEYSPAPEVVDEIFGIFSAYFPISLRTSQHPSGITADDLKLALRGCFSAHHRIAGKAIPYLLSRLDQPDSVTVNVKVDILKTLTACLSNYEHVQQGVVPFSDKIWSSLKYEVRNGEIEDTINATLEVIRTIAKRLTGDELRDFALAVQRDCLEDLSNPIYTAASGKLLISVHSAKPAAFALMIAPSVTHVKENLRHTKSPDHTKNLLILLNSLLELRQALIGGGVQLSVEDAEAFKATEPMLAPLHSQTYLPLFRKALEDTAQKEDIAIGQQAIKGLGLMVCQRAAQTGESTQPMLPDSTLSEICNDLASVIFNNPEQPTMTEARSELENDAVSALQKALMAYPQGRAEVIKDCFGLCESYLASPERESLPTVASSLQERVQRLAFICCYELPHQGDVLSGYTSYLSAILVILHSILDSKAHPRLWWILASGIHLAMRLCQSAIEASHPRSKTNNFDDKRFSLTWFSYVGNRYPDLPRFDDSTVPNDGEDSMEVDEQAKSGRDDGNELHGDFILVSLFVVRQLYRRATKIISYDDDAELSLALSDDFTSKDLDDRKIEDNYLHVLSEMATFVIQQMTELEQTRLLLNEEVVTLFRGDDEYHHPDPHTGHRWHNSELRDAMLRTWAPQASYSMTNPPKFPISGFSQGRTVILSLGVLQPFHPTAIQRLVERGTAHQILIAGLLARDHSASPRCRHVVSAILTIISNKYPVEKLDEILTMLQLQMNFVVDEERQSDELEQVTGFLEHEANKIPGGHPDEIRAELARPVYAILAGILRRYSGNSLRQLLATIQQGPSNKKIGHMLGRNFETIFGGLEILKKECYGQIRPLWAQRAYFEIIKPMLAKAWPAGSNSRDDMLIAANYSIAVLAAVKHIQYPVYEDDTEDLIRLILCTIRYLPATKDVAAALNVLQHITENSPKRVQPFLKSVIEACMSIFNKDGTQAGEDNAWMPAGYVPFDHSGLWRSQCRCQVVRIIGLLPVQFEHRHLLDSASQAKRLLAQASGDRVRNVREAALTARARWDEVN</sequence>
<organism evidence="8 9">
    <name type="scientific">Colletotrichum incanum</name>
    <name type="common">Soybean anthracnose fungus</name>
    <dbReference type="NCBI Taxonomy" id="1573173"/>
    <lineage>
        <taxon>Eukaryota</taxon>
        <taxon>Fungi</taxon>
        <taxon>Dikarya</taxon>
        <taxon>Ascomycota</taxon>
        <taxon>Pezizomycotina</taxon>
        <taxon>Sordariomycetes</taxon>
        <taxon>Hypocreomycetidae</taxon>
        <taxon>Glomerellales</taxon>
        <taxon>Glomerellaceae</taxon>
        <taxon>Colletotrichum</taxon>
        <taxon>Colletotrichum spaethianum species complex</taxon>
    </lineage>
</organism>
<protein>
    <recommendedName>
        <fullName evidence="4">MMS19 nucleotide excision repair protein</fullName>
    </recommendedName>
</protein>
<comment type="subcellular location">
    <subcellularLocation>
        <location evidence="1 4">Nucleus</location>
    </subcellularLocation>
</comment>
<evidence type="ECO:0000259" key="6">
    <source>
        <dbReference type="Pfam" id="PF12460"/>
    </source>
</evidence>
<dbReference type="PANTHER" id="PTHR12891">
    <property type="entry name" value="DNA REPAIR/TRANSCRIPTION PROTEIN MET18/MMS19"/>
    <property type="match status" value="1"/>
</dbReference>
<evidence type="ECO:0000259" key="7">
    <source>
        <dbReference type="Pfam" id="PF14500"/>
    </source>
</evidence>
<keyword evidence="4" id="KW-0227">DNA damage</keyword>
<dbReference type="EMBL" id="LFIW01000022">
    <property type="protein sequence ID" value="KZL88194.1"/>
    <property type="molecule type" value="Genomic_DNA"/>
</dbReference>
<evidence type="ECO:0000256" key="2">
    <source>
        <dbReference type="ARBA" id="ARBA00022737"/>
    </source>
</evidence>
<evidence type="ECO:0000313" key="8">
    <source>
        <dbReference type="EMBL" id="KZL88194.1"/>
    </source>
</evidence>